<dbReference type="KEGG" id="adu:107459282"/>
<reference evidence="1" key="1">
    <citation type="journal article" date="2016" name="Nat. Genet.">
        <title>The genome sequences of Arachis duranensis and Arachis ipaensis, the diploid ancestors of cultivated peanut.</title>
        <authorList>
            <person name="Bertioli D.J."/>
            <person name="Cannon S.B."/>
            <person name="Froenicke L."/>
            <person name="Huang G."/>
            <person name="Farmer A.D."/>
            <person name="Cannon E.K."/>
            <person name="Liu X."/>
            <person name="Gao D."/>
            <person name="Clevenger J."/>
            <person name="Dash S."/>
            <person name="Ren L."/>
            <person name="Moretzsohn M.C."/>
            <person name="Shirasawa K."/>
            <person name="Huang W."/>
            <person name="Vidigal B."/>
            <person name="Abernathy B."/>
            <person name="Chu Y."/>
            <person name="Niederhuth C.E."/>
            <person name="Umale P."/>
            <person name="Araujo A.C."/>
            <person name="Kozik A."/>
            <person name="Kim K.D."/>
            <person name="Burow M.D."/>
            <person name="Varshney R.K."/>
            <person name="Wang X."/>
            <person name="Zhang X."/>
            <person name="Barkley N."/>
            <person name="Guimaraes P.M."/>
            <person name="Isobe S."/>
            <person name="Guo B."/>
            <person name="Liao B."/>
            <person name="Stalker H.T."/>
            <person name="Schmitz R.J."/>
            <person name="Scheffler B.E."/>
            <person name="Leal-Bertioli S.C."/>
            <person name="Xun X."/>
            <person name="Jackson S.A."/>
            <person name="Michelmore R."/>
            <person name="Ozias-Akins P."/>
        </authorList>
    </citation>
    <scope>NUCLEOTIDE SEQUENCE [LARGE SCALE GENOMIC DNA]</scope>
    <source>
        <strain evidence="1">cv. V14167</strain>
    </source>
</reference>
<dbReference type="Proteomes" id="UP000515211">
    <property type="component" value="Chromosome 7"/>
</dbReference>
<evidence type="ECO:0000313" key="1">
    <source>
        <dbReference type="Proteomes" id="UP000515211"/>
    </source>
</evidence>
<accession>A0A6P4B6K5</accession>
<dbReference type="AlphaFoldDB" id="A0A6P4B6K5"/>
<gene>
    <name evidence="2" type="primary">LOC107459282</name>
</gene>
<dbReference type="PANTHER" id="PTHR11439:SF524">
    <property type="entry name" value="RNA-DIRECTED DNA POLYMERASE, PROTEIN KINASE RLK-PELLE-DLSV FAMILY"/>
    <property type="match status" value="1"/>
</dbReference>
<dbReference type="GeneID" id="107459282"/>
<keyword evidence="1" id="KW-1185">Reference proteome</keyword>
<proteinExistence type="predicted"/>
<evidence type="ECO:0000313" key="2">
    <source>
        <dbReference type="RefSeq" id="XP_015932991.1"/>
    </source>
</evidence>
<protein>
    <submittedName>
        <fullName evidence="2">Uncharacterized mitochondrial protein AtMg00810-like</fullName>
    </submittedName>
</protein>
<name>A0A6P4B6K5_ARADU</name>
<dbReference type="PANTHER" id="PTHR11439">
    <property type="entry name" value="GAG-POL-RELATED RETROTRANSPOSON"/>
    <property type="match status" value="1"/>
</dbReference>
<organism evidence="1 2">
    <name type="scientific">Arachis duranensis</name>
    <name type="common">Wild peanut</name>
    <dbReference type="NCBI Taxonomy" id="130453"/>
    <lineage>
        <taxon>Eukaryota</taxon>
        <taxon>Viridiplantae</taxon>
        <taxon>Streptophyta</taxon>
        <taxon>Embryophyta</taxon>
        <taxon>Tracheophyta</taxon>
        <taxon>Spermatophyta</taxon>
        <taxon>Magnoliopsida</taxon>
        <taxon>eudicotyledons</taxon>
        <taxon>Gunneridae</taxon>
        <taxon>Pentapetalae</taxon>
        <taxon>rosids</taxon>
        <taxon>fabids</taxon>
        <taxon>Fabales</taxon>
        <taxon>Fabaceae</taxon>
        <taxon>Papilionoideae</taxon>
        <taxon>50 kb inversion clade</taxon>
        <taxon>dalbergioids sensu lato</taxon>
        <taxon>Dalbergieae</taxon>
        <taxon>Pterocarpus clade</taxon>
        <taxon>Arachis</taxon>
    </lineage>
</organism>
<sequence length="107" mass="11936">MGPLHYFLEIQVTKTSDEGLLMTQSKYVQDLLLKAGMSGCKPCHTPLPSTLKIQAIGGDAFANPHMYCSVVGSLQYLTITRPELAYSVNKVAQFMQHPLETHWKLVK</sequence>
<reference evidence="2" key="2">
    <citation type="submission" date="2025-08" db="UniProtKB">
        <authorList>
            <consortium name="RefSeq"/>
        </authorList>
    </citation>
    <scope>IDENTIFICATION</scope>
    <source>
        <tissue evidence="2">Whole plant</tissue>
    </source>
</reference>
<dbReference type="RefSeq" id="XP_015932991.1">
    <property type="nucleotide sequence ID" value="XM_016077505.1"/>
</dbReference>